<sequence length="782" mass="88671">MLRVKKGRATYLPKLGYKPPLPDDDPLWSGGDTRSSLSLYDHLDCPSSLWQDDHKRFVAYKGQWSFLDGGRTRKAGNDVRYGRETVNRLKSAAMNQEGLSAGQQRRKMVNLMALGVRLAARKAMPIKYVDCAPQTEDSLNADHALLGQAFGAIESALHVDMNGDMLGAPPQDCKYLMTRRIWRILGKTTLAPALMGYIVSSLRNTKAHPQLVIDLYSIFAQTQYVYDLPIGNAWGYQLNLDRFFRYASHHVCPSPKPSDQELAHLCSLFSKYNHETGLPPNVPFSSRIENQLPPNWLHVFLQILRDRQYPCDGRTFSKLALQVSKVSPSARQDLVDYHLQQSQRWWYQDESIFSLMYLMCNRGDAEASIEVMNSSKFADRLLDEKTRMGAFRMLLYRAVKFEGMRDGVSVFQTMKEKGCAPDLQCYGLLIHGYKERGYYEEAITHTMDVAAQSYIPTEIATDYFEAVAKSKDLKETLAVYCQLYTPHSLMELGIFAFVLRGSAHNSIPLDVALGELPQLEPRKAGFRVYKSDVASLHILYRAILDQADQVELVRDLYEKYRDHVAVQLSKGDRMPARWKWLLSDMGFALMSSFVSSVLRCTGDISQCLWLVRDFVDVAKVNMFAPEVFNTLVTASCYSGRFDLAEEALRLAMTINTPTNKVVFIPLDAHIRAGRLEKARVFWNIAVDNNDVYSYLEHVALLLPIADEHGWNVPQKLRVAVDKFLDAQEAKKEAKAAGYAKDDTAELELLQTESNDEIASHVGLDRDPETETETDNQPIRSAR</sequence>
<dbReference type="EMBL" id="KZ858986">
    <property type="protein sequence ID" value="RDW26109.1"/>
    <property type="molecule type" value="Genomic_DNA"/>
</dbReference>
<accession>A0A1D8NJS1</accession>
<evidence type="ECO:0000256" key="1">
    <source>
        <dbReference type="ARBA" id="ARBA00022737"/>
    </source>
</evidence>
<dbReference type="RefSeq" id="XP_504327.1">
    <property type="nucleotide sequence ID" value="XM_504327.1"/>
</dbReference>
<evidence type="ECO:0000313" key="6">
    <source>
        <dbReference type="Proteomes" id="UP000256601"/>
    </source>
</evidence>
<feature type="region of interest" description="Disordered" evidence="2">
    <location>
        <begin position="749"/>
        <end position="782"/>
    </location>
</feature>
<dbReference type="InterPro" id="IPR051240">
    <property type="entry name" value="Mito_RNA-Proc/Resp"/>
</dbReference>
<keyword evidence="1" id="KW-0677">Repeat</keyword>
<dbReference type="AlphaFoldDB" id="A0A1D8NJS1"/>
<dbReference type="Gene3D" id="1.25.40.10">
    <property type="entry name" value="Tetratricopeptide repeat domain"/>
    <property type="match status" value="1"/>
</dbReference>
<name>A0A1D8NJS1_YARLL</name>
<dbReference type="GO" id="GO:0003729">
    <property type="term" value="F:mRNA binding"/>
    <property type="evidence" value="ECO:0007669"/>
    <property type="project" value="TreeGrafter"/>
</dbReference>
<proteinExistence type="predicted"/>
<dbReference type="Proteomes" id="UP000182444">
    <property type="component" value="Chromosome 1E"/>
</dbReference>
<dbReference type="GeneID" id="2912686"/>
<dbReference type="Proteomes" id="UP000256601">
    <property type="component" value="Unassembled WGS sequence"/>
</dbReference>
<dbReference type="InterPro" id="IPR011990">
    <property type="entry name" value="TPR-like_helical_dom_sf"/>
</dbReference>
<evidence type="ECO:0000313" key="4">
    <source>
        <dbReference type="EMBL" id="RDW26109.1"/>
    </source>
</evidence>
<dbReference type="KEGG" id="yli:2912686"/>
<reference evidence="3 5" key="1">
    <citation type="journal article" date="2016" name="PLoS ONE">
        <title>Sequence Assembly of Yarrowia lipolytica Strain W29/CLIB89 Shows Transposable Element Diversity.</title>
        <authorList>
            <person name="Magnan C."/>
            <person name="Yu J."/>
            <person name="Chang I."/>
            <person name="Jahn E."/>
            <person name="Kanomata Y."/>
            <person name="Wu J."/>
            <person name="Zeller M."/>
            <person name="Oakes M."/>
            <person name="Baldi P."/>
            <person name="Sandmeyer S."/>
        </authorList>
    </citation>
    <scope>NUCLEOTIDE SEQUENCE [LARGE SCALE GENOMIC DNA]</scope>
    <source>
        <strain evidence="3">CLIB89</strain>
        <strain evidence="5">CLIB89(W29)</strain>
    </source>
</reference>
<evidence type="ECO:0000313" key="3">
    <source>
        <dbReference type="EMBL" id="AOW05875.1"/>
    </source>
</evidence>
<dbReference type="PANTHER" id="PTHR47933">
    <property type="entry name" value="PENTATRICOPEPTIDE REPEAT-CONTAINING PROTEIN 1, MITOCHONDRIAL"/>
    <property type="match status" value="1"/>
</dbReference>
<dbReference type="VEuPathDB" id="FungiDB:YALI1_E28213g"/>
<evidence type="ECO:0008006" key="7">
    <source>
        <dbReference type="Google" id="ProtNLM"/>
    </source>
</evidence>
<protein>
    <recommendedName>
        <fullName evidence="7">Pentatricopeptide repeat-containing protein</fullName>
    </recommendedName>
</protein>
<dbReference type="EMBL" id="CP017557">
    <property type="protein sequence ID" value="AOW05875.1"/>
    <property type="molecule type" value="Genomic_DNA"/>
</dbReference>
<dbReference type="VEuPathDB" id="FungiDB:YALI0_E23826g"/>
<dbReference type="OrthoDB" id="185373at2759"/>
<gene>
    <name evidence="4" type="ORF">B0I71DRAFT_131420</name>
    <name evidence="3" type="ORF">YALI1_E28213g</name>
</gene>
<organism evidence="3 5">
    <name type="scientific">Yarrowia lipolytica</name>
    <name type="common">Candida lipolytica</name>
    <dbReference type="NCBI Taxonomy" id="4952"/>
    <lineage>
        <taxon>Eukaryota</taxon>
        <taxon>Fungi</taxon>
        <taxon>Dikarya</taxon>
        <taxon>Ascomycota</taxon>
        <taxon>Saccharomycotina</taxon>
        <taxon>Dipodascomycetes</taxon>
        <taxon>Dipodascales</taxon>
        <taxon>Dipodascales incertae sedis</taxon>
        <taxon>Yarrowia</taxon>
    </lineage>
</organism>
<evidence type="ECO:0000256" key="2">
    <source>
        <dbReference type="SAM" id="MobiDB-lite"/>
    </source>
</evidence>
<reference evidence="4 6" key="2">
    <citation type="submission" date="2018-07" db="EMBL/GenBank/DDBJ databases">
        <title>Draft Genome Assemblies for Five Robust Yarrowia lipolytica Strains Exhibiting High Lipid Production and Pentose Sugar Utilization and Sugar Alcohol Secretion from Undetoxified Lignocellulosic Biomass Hydrolysates.</title>
        <authorList>
            <consortium name="DOE Joint Genome Institute"/>
            <person name="Walker C."/>
            <person name="Ryu S."/>
            <person name="Na H."/>
            <person name="Zane M."/>
            <person name="LaButti K."/>
            <person name="Lipzen A."/>
            <person name="Haridas S."/>
            <person name="Barry K."/>
            <person name="Grigoriev I.V."/>
            <person name="Quarterman J."/>
            <person name="Slininger P."/>
            <person name="Dien B."/>
            <person name="Trinh C.T."/>
        </authorList>
    </citation>
    <scope>NUCLEOTIDE SEQUENCE [LARGE SCALE GENOMIC DNA]</scope>
    <source>
        <strain evidence="4 6">YB392</strain>
    </source>
</reference>
<evidence type="ECO:0000313" key="5">
    <source>
        <dbReference type="Proteomes" id="UP000182444"/>
    </source>
</evidence>